<accession>A0ACB0JKV5</accession>
<proteinExistence type="predicted"/>
<organism evidence="1 2">
    <name type="scientific">Trifolium pratense</name>
    <name type="common">Red clover</name>
    <dbReference type="NCBI Taxonomy" id="57577"/>
    <lineage>
        <taxon>Eukaryota</taxon>
        <taxon>Viridiplantae</taxon>
        <taxon>Streptophyta</taxon>
        <taxon>Embryophyta</taxon>
        <taxon>Tracheophyta</taxon>
        <taxon>Spermatophyta</taxon>
        <taxon>Magnoliopsida</taxon>
        <taxon>eudicotyledons</taxon>
        <taxon>Gunneridae</taxon>
        <taxon>Pentapetalae</taxon>
        <taxon>rosids</taxon>
        <taxon>fabids</taxon>
        <taxon>Fabales</taxon>
        <taxon>Fabaceae</taxon>
        <taxon>Papilionoideae</taxon>
        <taxon>50 kb inversion clade</taxon>
        <taxon>NPAAA clade</taxon>
        <taxon>Hologalegina</taxon>
        <taxon>IRL clade</taxon>
        <taxon>Trifolieae</taxon>
        <taxon>Trifolium</taxon>
    </lineage>
</organism>
<name>A0ACB0JKV5_TRIPR</name>
<evidence type="ECO:0000313" key="1">
    <source>
        <dbReference type="EMBL" id="CAJ2644273.1"/>
    </source>
</evidence>
<gene>
    <name evidence="1" type="ORF">MILVUS5_LOCUS13347</name>
</gene>
<protein>
    <submittedName>
        <fullName evidence="1">Uncharacterized protein</fullName>
    </submittedName>
</protein>
<keyword evidence="2" id="KW-1185">Reference proteome</keyword>
<sequence length="339" mass="37760">MKEKKPYVVVFMIQTICAAMVLLSKAAFDHGMNNFIFVFYRQALATLFLIPFAFIFEWKLAPPLSFRTFCKIFLLSFCGITLAMEINGIGLIYTSPTLASATTNCLPVITFFLALILRVESLKIKTQAGIAKLIGIVACLGGASTLAFYKGPHLKLLSHHILGYNKQHDQSHIPSGTWIKGCFLMLLSNIFWGLWMVLQAFVLKDYPSKLIFTTLQCFLSSIQSLIIALAIEREIERWKLGWNINLLAIAYCGIIVTGVTYYLITWVIEKKGPVFLAMSTPLALIITILFSVILLGDIISLGSVLGGILLVVGLYSVMWGKSREQQTTQVSQDLEQPSI</sequence>
<evidence type="ECO:0000313" key="2">
    <source>
        <dbReference type="Proteomes" id="UP001177021"/>
    </source>
</evidence>
<dbReference type="EMBL" id="CASHSV030000034">
    <property type="protein sequence ID" value="CAJ2644273.1"/>
    <property type="molecule type" value="Genomic_DNA"/>
</dbReference>
<comment type="caution">
    <text evidence="1">The sequence shown here is derived from an EMBL/GenBank/DDBJ whole genome shotgun (WGS) entry which is preliminary data.</text>
</comment>
<reference evidence="1" key="1">
    <citation type="submission" date="2023-10" db="EMBL/GenBank/DDBJ databases">
        <authorList>
            <person name="Rodriguez Cubillos JULIANA M."/>
            <person name="De Vega J."/>
        </authorList>
    </citation>
    <scope>NUCLEOTIDE SEQUENCE</scope>
</reference>
<dbReference type="Proteomes" id="UP001177021">
    <property type="component" value="Unassembled WGS sequence"/>
</dbReference>